<comment type="caution">
    <text evidence="11">The sequence shown here is derived from an EMBL/GenBank/DDBJ whole genome shotgun (WGS) entry which is preliminary data.</text>
</comment>
<comment type="subcellular location">
    <subcellularLocation>
        <location evidence="1 9">Secreted</location>
        <location evidence="1 9">Extracellular space</location>
        <location evidence="1 9">Extracellular matrix</location>
    </subcellularLocation>
</comment>
<reference evidence="11 12" key="1">
    <citation type="submission" date="2024-04" db="EMBL/GenBank/DDBJ databases">
        <authorList>
            <consortium name="Genoscope - CEA"/>
            <person name="William W."/>
        </authorList>
    </citation>
    <scope>NUCLEOTIDE SEQUENCE [LARGE SCALE GENOMIC DNA]</scope>
</reference>
<evidence type="ECO:0000256" key="7">
    <source>
        <dbReference type="ARBA" id="ARBA00023157"/>
    </source>
</evidence>
<evidence type="ECO:0000313" key="12">
    <source>
        <dbReference type="Proteomes" id="UP001497497"/>
    </source>
</evidence>
<dbReference type="AlphaFoldDB" id="A0AAV2H7U0"/>
<dbReference type="GO" id="GO:0045165">
    <property type="term" value="P:cell fate commitment"/>
    <property type="evidence" value="ECO:0007669"/>
    <property type="project" value="TreeGrafter"/>
</dbReference>
<feature type="signal peptide" evidence="10">
    <location>
        <begin position="1"/>
        <end position="24"/>
    </location>
</feature>
<dbReference type="InterPro" id="IPR043158">
    <property type="entry name" value="Wnt_C"/>
</dbReference>
<evidence type="ECO:0000256" key="9">
    <source>
        <dbReference type="RuleBase" id="RU003500"/>
    </source>
</evidence>
<keyword evidence="4" id="KW-0964">Secreted</keyword>
<keyword evidence="6 9" id="KW-0879">Wnt signaling pathway</keyword>
<dbReference type="GO" id="GO:0005109">
    <property type="term" value="F:frizzled binding"/>
    <property type="evidence" value="ECO:0007669"/>
    <property type="project" value="TreeGrafter"/>
</dbReference>
<dbReference type="Pfam" id="PF00110">
    <property type="entry name" value="wnt"/>
    <property type="match status" value="1"/>
</dbReference>
<evidence type="ECO:0000256" key="10">
    <source>
        <dbReference type="SAM" id="SignalP"/>
    </source>
</evidence>
<evidence type="ECO:0000313" key="11">
    <source>
        <dbReference type="EMBL" id="CAL1528201.1"/>
    </source>
</evidence>
<organism evidence="11 12">
    <name type="scientific">Lymnaea stagnalis</name>
    <name type="common">Great pond snail</name>
    <name type="synonym">Helix stagnalis</name>
    <dbReference type="NCBI Taxonomy" id="6523"/>
    <lineage>
        <taxon>Eukaryota</taxon>
        <taxon>Metazoa</taxon>
        <taxon>Spiralia</taxon>
        <taxon>Lophotrochozoa</taxon>
        <taxon>Mollusca</taxon>
        <taxon>Gastropoda</taxon>
        <taxon>Heterobranchia</taxon>
        <taxon>Euthyneura</taxon>
        <taxon>Panpulmonata</taxon>
        <taxon>Hygrophila</taxon>
        <taxon>Lymnaeoidea</taxon>
        <taxon>Lymnaeidae</taxon>
        <taxon>Lymnaea</taxon>
    </lineage>
</organism>
<protein>
    <recommendedName>
        <fullName evidence="9">Protein Wnt</fullName>
    </recommendedName>
</protein>
<dbReference type="InterPro" id="IPR018161">
    <property type="entry name" value="Wnt_CS"/>
</dbReference>
<keyword evidence="10" id="KW-0732">Signal</keyword>
<dbReference type="GO" id="GO:0060070">
    <property type="term" value="P:canonical Wnt signaling pathway"/>
    <property type="evidence" value="ECO:0007669"/>
    <property type="project" value="TreeGrafter"/>
</dbReference>
<keyword evidence="7" id="KW-1015">Disulfide bond</keyword>
<keyword evidence="8" id="KW-0449">Lipoprotein</keyword>
<dbReference type="PRINTS" id="PR01349">
    <property type="entry name" value="WNTPROTEIN"/>
</dbReference>
<evidence type="ECO:0000256" key="1">
    <source>
        <dbReference type="ARBA" id="ARBA00004498"/>
    </source>
</evidence>
<evidence type="ECO:0000256" key="8">
    <source>
        <dbReference type="ARBA" id="ARBA00023288"/>
    </source>
</evidence>
<keyword evidence="3 9" id="KW-0217">Developmental protein</keyword>
<evidence type="ECO:0000256" key="2">
    <source>
        <dbReference type="ARBA" id="ARBA00005683"/>
    </source>
</evidence>
<name>A0AAV2H7U0_LYMST</name>
<comment type="similarity">
    <text evidence="2 9">Belongs to the Wnt family.</text>
</comment>
<proteinExistence type="inferred from homology"/>
<dbReference type="InterPro" id="IPR005817">
    <property type="entry name" value="Wnt"/>
</dbReference>
<dbReference type="PANTHER" id="PTHR12027">
    <property type="entry name" value="WNT RELATED"/>
    <property type="match status" value="1"/>
</dbReference>
<dbReference type="InterPro" id="IPR009143">
    <property type="entry name" value="Wnt6"/>
</dbReference>
<evidence type="ECO:0000256" key="6">
    <source>
        <dbReference type="ARBA" id="ARBA00022687"/>
    </source>
</evidence>
<dbReference type="EMBL" id="CAXITT010000028">
    <property type="protein sequence ID" value="CAL1528201.1"/>
    <property type="molecule type" value="Genomic_DNA"/>
</dbReference>
<keyword evidence="12" id="KW-1185">Reference proteome</keyword>
<sequence length="354" mass="40358">MAMGAHSWISTIVILVSVLQVVHASWWYLGVASSYQILADEVRHTPQHGCSSLQFLQPHQRDICGNDGKLLDVIRNGASMGIDECQYQFRDRRWNCSTNNSTDVFGKVLYIKSRETAYIYAISSAGIMYSVTRACAKGELDKCGCDNKVRSRQPGADFEWGGCSDNIRYGAKFSKDFVDLNETRHKDHGIMNLWNNGAGRKTIKDEVDVQCKCHGVSGDCSVKICWRKMRSFRDIGAALKQKFDGASYVRWDKSRKRLKRITDKQKRPTKRDLVYLAESPDFCEFNPDYGSLGTRGRQCNKTSYGLDGCTLMCCGRGYQTLVSEEKHDCDCKFYWCCRVECKKCIKVIEKHYCN</sequence>
<accession>A0AAV2H7U0</accession>
<evidence type="ECO:0000256" key="4">
    <source>
        <dbReference type="ARBA" id="ARBA00022525"/>
    </source>
</evidence>
<evidence type="ECO:0000256" key="3">
    <source>
        <dbReference type="ARBA" id="ARBA00022473"/>
    </source>
</evidence>
<comment type="function">
    <text evidence="9">Ligand for members of the frizzled family of seven transmembrane receptors.</text>
</comment>
<dbReference type="GO" id="GO:0005615">
    <property type="term" value="C:extracellular space"/>
    <property type="evidence" value="ECO:0007669"/>
    <property type="project" value="TreeGrafter"/>
</dbReference>
<dbReference type="SMART" id="SM00097">
    <property type="entry name" value="WNT1"/>
    <property type="match status" value="1"/>
</dbReference>
<dbReference type="CDD" id="cd19338">
    <property type="entry name" value="Wnt_Wnt6"/>
    <property type="match status" value="1"/>
</dbReference>
<keyword evidence="5" id="KW-0272">Extracellular matrix</keyword>
<evidence type="ECO:0000256" key="5">
    <source>
        <dbReference type="ARBA" id="ARBA00022530"/>
    </source>
</evidence>
<gene>
    <name evidence="11" type="ORF">GSLYS_00002371001</name>
</gene>
<dbReference type="GO" id="GO:0030182">
    <property type="term" value="P:neuron differentiation"/>
    <property type="evidence" value="ECO:0007669"/>
    <property type="project" value="TreeGrafter"/>
</dbReference>
<dbReference type="Proteomes" id="UP001497497">
    <property type="component" value="Unassembled WGS sequence"/>
</dbReference>
<dbReference type="Gene3D" id="3.30.2460.20">
    <property type="match status" value="1"/>
</dbReference>
<dbReference type="FunFam" id="3.30.2460.20:FF:000001">
    <property type="entry name" value="Wnt homolog"/>
    <property type="match status" value="1"/>
</dbReference>
<dbReference type="GO" id="GO:0005125">
    <property type="term" value="F:cytokine activity"/>
    <property type="evidence" value="ECO:0007669"/>
    <property type="project" value="TreeGrafter"/>
</dbReference>
<feature type="chain" id="PRO_5043841952" description="Protein Wnt" evidence="10">
    <location>
        <begin position="25"/>
        <end position="354"/>
    </location>
</feature>
<dbReference type="PROSITE" id="PS00246">
    <property type="entry name" value="WNT1"/>
    <property type="match status" value="1"/>
</dbReference>
<dbReference type="PANTHER" id="PTHR12027:SF99">
    <property type="entry name" value="PROTEIN WNT"/>
    <property type="match status" value="1"/>
</dbReference>